<sequence length="223" mass="24083">MIKSSMMKILAVIALMTTASQGFTAQRVPQTSCGALGMVVEAFPEPEGGVEVSPVGSSLPGSRVKQMEELKGVKSDLGTPYEFWLTAEVDGTLVKEVRTTILKDASKKANFPGFRKGQVPPYALPKMTTFAVQEAIIKTVQAVVDCYGLKELEGDDGKVEVKEDLEDICKGYNVGDPFQITATINAAYDPAKQPAVSEEEEVIDAEVVEEKVKDQGEVSDVFQ</sequence>
<dbReference type="InterPro" id="IPR008881">
    <property type="entry name" value="Trigger_fac_ribosome-bd_bac"/>
</dbReference>
<dbReference type="SUPFAM" id="SSF102735">
    <property type="entry name" value="Trigger factor ribosome-binding domain"/>
    <property type="match status" value="1"/>
</dbReference>
<dbReference type="Pfam" id="PF05697">
    <property type="entry name" value="Trigger_N"/>
    <property type="match status" value="1"/>
</dbReference>
<dbReference type="GO" id="GO:0006457">
    <property type="term" value="P:protein folding"/>
    <property type="evidence" value="ECO:0007669"/>
    <property type="project" value="InterPro"/>
</dbReference>
<organism evidence="3">
    <name type="scientific">Entomoneis paludosa</name>
    <dbReference type="NCBI Taxonomy" id="265537"/>
    <lineage>
        <taxon>Eukaryota</taxon>
        <taxon>Sar</taxon>
        <taxon>Stramenopiles</taxon>
        <taxon>Ochrophyta</taxon>
        <taxon>Bacillariophyta</taxon>
        <taxon>Bacillariophyceae</taxon>
        <taxon>Bacillariophycidae</taxon>
        <taxon>Entomoneidaceae</taxon>
        <taxon>Entomoneis</taxon>
    </lineage>
</organism>
<accession>A0A7S2VBM0</accession>
<dbReference type="EMBL" id="HBHT01005732">
    <property type="protein sequence ID" value="CAD9947574.1"/>
    <property type="molecule type" value="Transcribed_RNA"/>
</dbReference>
<protein>
    <recommendedName>
        <fullName evidence="2">Trigger factor ribosome-binding bacterial domain-containing protein</fullName>
    </recommendedName>
</protein>
<evidence type="ECO:0000256" key="1">
    <source>
        <dbReference type="SAM" id="SignalP"/>
    </source>
</evidence>
<feature type="chain" id="PRO_5030638419" description="Trigger factor ribosome-binding bacterial domain-containing protein" evidence="1">
    <location>
        <begin position="23"/>
        <end position="223"/>
    </location>
</feature>
<dbReference type="Gene3D" id="3.30.70.1050">
    <property type="entry name" value="Trigger factor ribosome-binding domain"/>
    <property type="match status" value="1"/>
</dbReference>
<proteinExistence type="predicted"/>
<gene>
    <name evidence="3" type="ORF">APAL1065_LOCUS3791</name>
</gene>
<evidence type="ECO:0000313" key="3">
    <source>
        <dbReference type="EMBL" id="CAD9947574.1"/>
    </source>
</evidence>
<evidence type="ECO:0000259" key="2">
    <source>
        <dbReference type="Pfam" id="PF05697"/>
    </source>
</evidence>
<dbReference type="AlphaFoldDB" id="A0A7S2VBM0"/>
<reference evidence="3" key="1">
    <citation type="submission" date="2021-01" db="EMBL/GenBank/DDBJ databases">
        <authorList>
            <person name="Corre E."/>
            <person name="Pelletier E."/>
            <person name="Niang G."/>
            <person name="Scheremetjew M."/>
            <person name="Finn R."/>
            <person name="Kale V."/>
            <person name="Holt S."/>
            <person name="Cochrane G."/>
            <person name="Meng A."/>
            <person name="Brown T."/>
            <person name="Cohen L."/>
        </authorList>
    </citation>
    <scope>NUCLEOTIDE SEQUENCE</scope>
    <source>
        <strain evidence="3">CCMP125</strain>
    </source>
</reference>
<feature type="domain" description="Trigger factor ribosome-binding bacterial" evidence="2">
    <location>
        <begin position="85"/>
        <end position="211"/>
    </location>
</feature>
<feature type="signal peptide" evidence="1">
    <location>
        <begin position="1"/>
        <end position="22"/>
    </location>
</feature>
<keyword evidence="1" id="KW-0732">Signal</keyword>
<dbReference type="GO" id="GO:0015031">
    <property type="term" value="P:protein transport"/>
    <property type="evidence" value="ECO:0007669"/>
    <property type="project" value="InterPro"/>
</dbReference>
<name>A0A7S2VBM0_9STRA</name>
<dbReference type="InterPro" id="IPR036611">
    <property type="entry name" value="Trigger_fac_ribosome-bd_sf"/>
</dbReference>